<proteinExistence type="predicted"/>
<reference evidence="2 3" key="1">
    <citation type="submission" date="2019-12" db="EMBL/GenBank/DDBJ databases">
        <authorList>
            <person name="Huq M.A."/>
        </authorList>
    </citation>
    <scope>NUCLEOTIDE SEQUENCE [LARGE SCALE GENOMIC DNA]</scope>
    <source>
        <strain evidence="2 3">MAH-25</strain>
    </source>
</reference>
<evidence type="ECO:0000313" key="3">
    <source>
        <dbReference type="Proteomes" id="UP000469385"/>
    </source>
</evidence>
<protein>
    <submittedName>
        <fullName evidence="2">Uncharacterized protein</fullName>
    </submittedName>
</protein>
<gene>
    <name evidence="2" type="ORF">GON04_23620</name>
</gene>
<dbReference type="RefSeq" id="WP_157400421.1">
    <property type="nucleotide sequence ID" value="NZ_WSEL01000009.1"/>
</dbReference>
<evidence type="ECO:0000256" key="1">
    <source>
        <dbReference type="SAM" id="Coils"/>
    </source>
</evidence>
<comment type="caution">
    <text evidence="2">The sequence shown here is derived from an EMBL/GenBank/DDBJ whole genome shotgun (WGS) entry which is preliminary data.</text>
</comment>
<organism evidence="2 3">
    <name type="scientific">Ramlibacter pinisoli</name>
    <dbReference type="NCBI Taxonomy" id="2682844"/>
    <lineage>
        <taxon>Bacteria</taxon>
        <taxon>Pseudomonadati</taxon>
        <taxon>Pseudomonadota</taxon>
        <taxon>Betaproteobacteria</taxon>
        <taxon>Burkholderiales</taxon>
        <taxon>Comamonadaceae</taxon>
        <taxon>Ramlibacter</taxon>
    </lineage>
</organism>
<accession>A0A6N8J0V1</accession>
<keyword evidence="1" id="KW-0175">Coiled coil</keyword>
<name>A0A6N8J0V1_9BURK</name>
<keyword evidence="3" id="KW-1185">Reference proteome</keyword>
<dbReference type="Proteomes" id="UP000469385">
    <property type="component" value="Unassembled WGS sequence"/>
</dbReference>
<sequence>MDPDDQTASLMTPAKLAQVSAARAPVSPSAFLDQMAADVGHQHVRRLAELRAALEREARASSAASVRPPLEELAQALPQVDFGLLEPRGWWAGLTGKNRSAGAVFAAGVDAAEGAARSVGAGVGAAQKAQQPHAVTADRALVEVEVEYQALDRLIDQGARWLQTMRSQLQQRGDPGALDANARRQVDEDAARCELLVSRLKALRAAAAASQQARQQALATAERRSELTRSTLQAVASEVTGWRSRLSALAAAAAEGRAAGRLDAAREAHEQLQRRLAAVLADCEQLRSHEAALLDALDAMRVQLDAVA</sequence>
<evidence type="ECO:0000313" key="2">
    <source>
        <dbReference type="EMBL" id="MVQ32465.1"/>
    </source>
</evidence>
<dbReference type="AlphaFoldDB" id="A0A6N8J0V1"/>
<feature type="coiled-coil region" evidence="1">
    <location>
        <begin position="262"/>
        <end position="289"/>
    </location>
</feature>
<dbReference type="EMBL" id="WSEL01000009">
    <property type="protein sequence ID" value="MVQ32465.1"/>
    <property type="molecule type" value="Genomic_DNA"/>
</dbReference>